<evidence type="ECO:0000259" key="3">
    <source>
        <dbReference type="Pfam" id="PF25023"/>
    </source>
</evidence>
<dbReference type="Proteomes" id="UP001462640">
    <property type="component" value="Unassembled WGS sequence"/>
</dbReference>
<dbReference type="Pfam" id="PF05593">
    <property type="entry name" value="RHS_repeat"/>
    <property type="match status" value="1"/>
</dbReference>
<gene>
    <name evidence="4" type="ORF">ABDJ40_16990</name>
</gene>
<dbReference type="InterPro" id="IPR050708">
    <property type="entry name" value="T6SS_VgrG/RHS"/>
</dbReference>
<proteinExistence type="predicted"/>
<name>A0ABV0GHE1_9BURK</name>
<feature type="domain" description="Teneurin-like YD-shell" evidence="3">
    <location>
        <begin position="1142"/>
        <end position="1381"/>
    </location>
</feature>
<feature type="chain" id="PRO_5045767096" evidence="2">
    <location>
        <begin position="26"/>
        <end position="1596"/>
    </location>
</feature>
<comment type="caution">
    <text evidence="4">The sequence shown here is derived from an EMBL/GenBank/DDBJ whole genome shotgun (WGS) entry which is preliminary data.</text>
</comment>
<keyword evidence="2" id="KW-0732">Signal</keyword>
<dbReference type="NCBIfam" id="TIGR01643">
    <property type="entry name" value="YD_repeat_2x"/>
    <property type="match status" value="1"/>
</dbReference>
<keyword evidence="5" id="KW-1185">Reference proteome</keyword>
<dbReference type="PANTHER" id="PTHR32305">
    <property type="match status" value="1"/>
</dbReference>
<dbReference type="InterPro" id="IPR031325">
    <property type="entry name" value="RHS_repeat"/>
</dbReference>
<dbReference type="RefSeq" id="WP_347611558.1">
    <property type="nucleotide sequence ID" value="NZ_JBDPZC010000008.1"/>
</dbReference>
<dbReference type="InterPro" id="IPR056823">
    <property type="entry name" value="TEN-like_YD-shell"/>
</dbReference>
<dbReference type="EMBL" id="JBDPZC010000008">
    <property type="protein sequence ID" value="MEO3714465.1"/>
    <property type="molecule type" value="Genomic_DNA"/>
</dbReference>
<dbReference type="NCBIfam" id="TIGR03696">
    <property type="entry name" value="Rhs_assc_core"/>
    <property type="match status" value="1"/>
</dbReference>
<evidence type="ECO:0000256" key="1">
    <source>
        <dbReference type="ARBA" id="ARBA00022737"/>
    </source>
</evidence>
<sequence length="1596" mass="171060">MTLMLRRAARPCLLLAVLWACAVQADTYHDQQHELVRASRSVSALGPNLFGDKVNHYTGALEFVQQDASLPGNDALSVGVGRRLVPGYAARQRLGAFGNWDLELPRIQGTFSSKYGWSFGLGQGTDRCSNFTGPGTVTGTNGDSFWDQEEYWKGHQLYVPGAGADEILKVGPTTPAVPADGQSYKLVTRHQWALRCTTLASNAFTSASNNNQGEGFIARSPDGVTWRFDWLVRRKADVMYRASPIPQLATPPGKVATAVVTPSLLRDEVWLLPTEARDRFGNTVSYSYDTAAPWRLKTITGSDGRVITLSYGSGSDRVTSISDGTRSWTYSYSSAGELLSVTQPDGSQLGISGADTISVTPHYSKDPGCAGLGDEAVSPFTGVISFTHPSGATGSFTVNPVSHARSYVPQNCFGDYGTFARFPRYFATTALTAKQISGPGLPALSWTYSYSSPANQGSWSDCSGSCPETKTVTVDGSDGRRLVHVFGTRVDRTEGQLLRLDEGPSSGGVLRSTASSHRIGREMGVSILQMGDSASAVRTDPLQQRTLTQQGTNFSWSASAFDSFERVTSQQRSGPGGSLSETLSYEDNLGQWVLGQLKTLQAAGLTPLENRYDSQARLIEVLKYGVSQGTSGYNTDGTLAWRADGAGRRTSFSSYRRGLPQGISYPDGASESAVVNNLGLITSLTDAASYTTGYGYDAAGRLASITPPSGWTPTTLTFERVSSPEYGLPANHWRQTISQGNARTVAYYDGFWRPLMTRAFDTTQEAGSRKVVVKGYDAAGQLAFESYPQRDASTVGITSPGRRMTYDALGRLLRTEADSELGVLTSTQAYLSGFQTQSTNPRNKTSTQSFWALDKPEDARLATASLPAGVTVSISRDAFGKPTSVSRGGVTRRYVYDAGQRLCKTIEPEVNATIQDYDLAGNLSWKAPGQNLTLASSCDTFSVPAAAKISYGYDPMNRLTSTGYGDGSPGISREYWPDGKLKTVTSNGSVWSYVYNSLRLISTETLNYAGQNWTFSWGYSPNGHLASLSYPTGGPAVSYVPNALGEPSQVGSFATGLSLHPNGAVNSFRFGNGILHSLGQNLRGLPSSNEDAGVLKDAYAYDANGNVISISDQQENVFSRSMGYDDLDRLTSASAPGVWGSASYTYDAADNLKTANVGSRNVTLNYTDGSNRLNSLTVNGSTSAYSYDPYGNIRSKGAQTYTFDLGNRLSASSLGGGYVYDGLGRRIKVQSSDGSTRLSLYSQAGQLLWSTSSGGSRPASTTAYVYLAGKAIAEVNSVSGTQYVHTDLLGSPVAHTGPTGALLNRSRYEPYGYVAAGTKPGPATSLMGFTGHVQDAETEFVYMQQRYYDPVAGRFLSVDPVVTDANTGKSFGRYHYAANNPLAYIDPDGRNPTLDNSECRRMANCEVVADSGTSSGSPGASKAEKSIGYQGLTMVNPMGDPEGDNPMAGDAALMVGGGALAMGAVAGAPMLAQGALGFVEREGLKYATRQAVKEFTKNELAMSEFLSVKEMAAGTRLAAANYGKAVERFAANYVARSPVLSRLLNYTSRPFTKSPDFASKYGDRIYDITTKGTRWAEDHLRRGYDGMLTLIQYVRP</sequence>
<dbReference type="Gene3D" id="2.180.10.10">
    <property type="entry name" value="RHS repeat-associated core"/>
    <property type="match status" value="3"/>
</dbReference>
<dbReference type="PANTHER" id="PTHR32305:SF15">
    <property type="entry name" value="PROTEIN RHSA-RELATED"/>
    <property type="match status" value="1"/>
</dbReference>
<protein>
    <submittedName>
        <fullName evidence="4">RHS repeat-associated core domain-containing protein</fullName>
    </submittedName>
</protein>
<reference evidence="4 5" key="1">
    <citation type="submission" date="2024-05" db="EMBL/GenBank/DDBJ databases">
        <title>Roseateles sp. 2.12 16S ribosomal RNA gene Genome sequencing and assembly.</title>
        <authorList>
            <person name="Woo H."/>
        </authorList>
    </citation>
    <scope>NUCLEOTIDE SEQUENCE [LARGE SCALE GENOMIC DNA]</scope>
    <source>
        <strain evidence="4 5">2.12</strain>
    </source>
</reference>
<keyword evidence="1" id="KW-0677">Repeat</keyword>
<dbReference type="InterPro" id="IPR006530">
    <property type="entry name" value="YD"/>
</dbReference>
<evidence type="ECO:0000313" key="5">
    <source>
        <dbReference type="Proteomes" id="UP001462640"/>
    </source>
</evidence>
<feature type="signal peptide" evidence="2">
    <location>
        <begin position="1"/>
        <end position="25"/>
    </location>
</feature>
<accession>A0ABV0GHE1</accession>
<dbReference type="InterPro" id="IPR022385">
    <property type="entry name" value="Rhs_assc_core"/>
</dbReference>
<evidence type="ECO:0000256" key="2">
    <source>
        <dbReference type="SAM" id="SignalP"/>
    </source>
</evidence>
<dbReference type="Pfam" id="PF25023">
    <property type="entry name" value="TEN_YD-shell"/>
    <property type="match status" value="1"/>
</dbReference>
<evidence type="ECO:0000313" key="4">
    <source>
        <dbReference type="EMBL" id="MEO3714465.1"/>
    </source>
</evidence>
<organism evidence="4 5">
    <name type="scientific">Roseateles flavus</name>
    <dbReference type="NCBI Taxonomy" id="3149041"/>
    <lineage>
        <taxon>Bacteria</taxon>
        <taxon>Pseudomonadati</taxon>
        <taxon>Pseudomonadota</taxon>
        <taxon>Betaproteobacteria</taxon>
        <taxon>Burkholderiales</taxon>
        <taxon>Sphaerotilaceae</taxon>
        <taxon>Roseateles</taxon>
    </lineage>
</organism>